<dbReference type="PANTHER" id="PTHR10458">
    <property type="entry name" value="PEPTIDE DEFORMYLASE"/>
    <property type="match status" value="1"/>
</dbReference>
<comment type="similarity">
    <text evidence="1">Belongs to the polypeptide deformylase family.</text>
</comment>
<dbReference type="Pfam" id="PF01327">
    <property type="entry name" value="Pep_deformylase"/>
    <property type="match status" value="1"/>
</dbReference>
<dbReference type="SUPFAM" id="SSF56420">
    <property type="entry name" value="Peptide deformylase"/>
    <property type="match status" value="1"/>
</dbReference>
<organism evidence="2">
    <name type="scientific">marine sediment metagenome</name>
    <dbReference type="NCBI Taxonomy" id="412755"/>
    <lineage>
        <taxon>unclassified sequences</taxon>
        <taxon>metagenomes</taxon>
        <taxon>ecological metagenomes</taxon>
    </lineage>
</organism>
<dbReference type="Gene3D" id="3.90.45.10">
    <property type="entry name" value="Peptide deformylase"/>
    <property type="match status" value="1"/>
</dbReference>
<evidence type="ECO:0000313" key="2">
    <source>
        <dbReference type="EMBL" id="GAG28639.1"/>
    </source>
</evidence>
<evidence type="ECO:0000256" key="1">
    <source>
        <dbReference type="ARBA" id="ARBA00010759"/>
    </source>
</evidence>
<accession>X0WCH1</accession>
<dbReference type="PRINTS" id="PR01576">
    <property type="entry name" value="PDEFORMYLASE"/>
</dbReference>
<dbReference type="GO" id="GO:0042586">
    <property type="term" value="F:peptide deformylase activity"/>
    <property type="evidence" value="ECO:0007669"/>
    <property type="project" value="InterPro"/>
</dbReference>
<feature type="non-terminal residue" evidence="2">
    <location>
        <position position="101"/>
    </location>
</feature>
<name>X0WCH1_9ZZZZ</name>
<sequence>MWGEVLQLKFYPNDALREKCKEIKEVTPEIKQLLEDMIRVMHFHKGAGLAGPQVGQLKRVIVINTSSWEAISLVNPKIISERGIQIVREGCLSLPGEYVRV</sequence>
<dbReference type="InterPro" id="IPR036821">
    <property type="entry name" value="Peptide_deformylase_sf"/>
</dbReference>
<gene>
    <name evidence="2" type="ORF">S01H1_69675</name>
</gene>
<dbReference type="EMBL" id="BARS01046273">
    <property type="protein sequence ID" value="GAG28639.1"/>
    <property type="molecule type" value="Genomic_DNA"/>
</dbReference>
<comment type="caution">
    <text evidence="2">The sequence shown here is derived from an EMBL/GenBank/DDBJ whole genome shotgun (WGS) entry which is preliminary data.</text>
</comment>
<reference evidence="2" key="1">
    <citation type="journal article" date="2014" name="Front. Microbiol.">
        <title>High frequency of phylogenetically diverse reductive dehalogenase-homologous genes in deep subseafloor sedimentary metagenomes.</title>
        <authorList>
            <person name="Kawai M."/>
            <person name="Futagami T."/>
            <person name="Toyoda A."/>
            <person name="Takaki Y."/>
            <person name="Nishi S."/>
            <person name="Hori S."/>
            <person name="Arai W."/>
            <person name="Tsubouchi T."/>
            <person name="Morono Y."/>
            <person name="Uchiyama I."/>
            <person name="Ito T."/>
            <person name="Fujiyama A."/>
            <person name="Inagaki F."/>
            <person name="Takami H."/>
        </authorList>
    </citation>
    <scope>NUCLEOTIDE SEQUENCE</scope>
    <source>
        <strain evidence="2">Expedition CK06-06</strain>
    </source>
</reference>
<proteinExistence type="inferred from homology"/>
<protein>
    <recommendedName>
        <fullName evidence="3">Peptide deformylase</fullName>
    </recommendedName>
</protein>
<dbReference type="AlphaFoldDB" id="X0WCH1"/>
<evidence type="ECO:0008006" key="3">
    <source>
        <dbReference type="Google" id="ProtNLM"/>
    </source>
</evidence>
<dbReference type="PANTHER" id="PTHR10458:SF22">
    <property type="entry name" value="PEPTIDE DEFORMYLASE"/>
    <property type="match status" value="1"/>
</dbReference>
<dbReference type="InterPro" id="IPR023635">
    <property type="entry name" value="Peptide_deformylase"/>
</dbReference>